<gene>
    <name evidence="1" type="ORF">M5I08_24790</name>
</gene>
<dbReference type="Pfam" id="PF06013">
    <property type="entry name" value="WXG100"/>
    <property type="match status" value="1"/>
</dbReference>
<keyword evidence="1" id="KW-0614">Plasmid</keyword>
<accession>A0ABY4QSC2</accession>
<dbReference type="Gene3D" id="1.10.287.1060">
    <property type="entry name" value="ESAT-6-like"/>
    <property type="match status" value="1"/>
</dbReference>
<evidence type="ECO:0000313" key="1">
    <source>
        <dbReference type="EMBL" id="UQX13427.1"/>
    </source>
</evidence>
<protein>
    <submittedName>
        <fullName evidence="1">WXG100 family type VII secretion target</fullName>
    </submittedName>
</protein>
<dbReference type="InterPro" id="IPR036689">
    <property type="entry name" value="ESAT-6-like_sf"/>
</dbReference>
<evidence type="ECO:0000313" key="2">
    <source>
        <dbReference type="Proteomes" id="UP001056610"/>
    </source>
</evidence>
<dbReference type="InterPro" id="IPR010310">
    <property type="entry name" value="T7SS_ESAT-6-like"/>
</dbReference>
<proteinExistence type="predicted"/>
<geneLocation type="plasmid" evidence="1 2">
    <name>unnamed</name>
</geneLocation>
<keyword evidence="2" id="KW-1185">Reference proteome</keyword>
<organism evidence="1 2">
    <name type="scientific">Candidatus Mycobacterium methanotrophicum</name>
    <dbReference type="NCBI Taxonomy" id="2943498"/>
    <lineage>
        <taxon>Bacteria</taxon>
        <taxon>Bacillati</taxon>
        <taxon>Actinomycetota</taxon>
        <taxon>Actinomycetes</taxon>
        <taxon>Mycobacteriales</taxon>
        <taxon>Mycobacteriaceae</taxon>
        <taxon>Mycobacterium</taxon>
    </lineage>
</organism>
<dbReference type="SUPFAM" id="SSF140453">
    <property type="entry name" value="EsxAB dimer-like"/>
    <property type="match status" value="1"/>
</dbReference>
<name>A0ABY4QSC2_9MYCO</name>
<dbReference type="EMBL" id="CP097321">
    <property type="protein sequence ID" value="UQX13427.1"/>
    <property type="molecule type" value="Genomic_DNA"/>
</dbReference>
<sequence length="89" mass="9211">MSHAIGSTAATERSTIQAFLDEVQAMQATFQGETATATQTKATHLYEVGTKLTQQLDSISERVSHAATGYINVDSDGASGVASSGSVAF</sequence>
<dbReference type="Proteomes" id="UP001056610">
    <property type="component" value="Plasmid unnamed"/>
</dbReference>
<reference evidence="1" key="1">
    <citation type="submission" date="2022-05" db="EMBL/GenBank/DDBJ databases">
        <title>A methanotrophic Mycobacterium dominates a cave microbial ecosystem.</title>
        <authorList>
            <person name="Van Spanning R.J.M."/>
            <person name="Guan Q."/>
            <person name="Melkonian C."/>
            <person name="Gallant J."/>
            <person name="Polerecky L."/>
            <person name="Flot J.-F."/>
            <person name="Brandt B.W."/>
            <person name="Braster M."/>
            <person name="Iturbe Espinoza P."/>
            <person name="Aerts J."/>
            <person name="Meima-Franke M."/>
            <person name="Piersma S.R."/>
            <person name="Bunduc C."/>
            <person name="Ummels R."/>
            <person name="Pain A."/>
            <person name="Fleming E.J."/>
            <person name="van der Wel N."/>
            <person name="Gherman V.D."/>
            <person name="Sarbu S.M."/>
            <person name="Bodelier P.L.E."/>
            <person name="Bitter W."/>
        </authorList>
    </citation>
    <scope>NUCLEOTIDE SEQUENCE</scope>
    <source>
        <strain evidence="1">Sulfur Cave</strain>
        <plasmid evidence="1">unnamed</plasmid>
    </source>
</reference>